<name>A0EBP8_PARTE</name>
<dbReference type="GO" id="GO:0007131">
    <property type="term" value="P:reciprocal meiotic recombination"/>
    <property type="evidence" value="ECO:0000318"/>
    <property type="project" value="GO_Central"/>
</dbReference>
<dbReference type="GeneID" id="5045897"/>
<dbReference type="OrthoDB" id="293419at2759"/>
<evidence type="ECO:0008006" key="5">
    <source>
        <dbReference type="Google" id="ProtNLM"/>
    </source>
</evidence>
<dbReference type="Proteomes" id="UP000000600">
    <property type="component" value="Unassembled WGS sequence"/>
</dbReference>
<evidence type="ECO:0000256" key="2">
    <source>
        <dbReference type="SAM" id="Phobius"/>
    </source>
</evidence>
<feature type="transmembrane region" description="Helical" evidence="2">
    <location>
        <begin position="6"/>
        <end position="27"/>
    </location>
</feature>
<dbReference type="InParanoid" id="A0EBP8"/>
<dbReference type="HOGENOM" id="CLU_007792_1_0_1"/>
<evidence type="ECO:0000313" key="4">
    <source>
        <dbReference type="Proteomes" id="UP000000600"/>
    </source>
</evidence>
<dbReference type="AlphaFoldDB" id="A0EBP8"/>
<protein>
    <recommendedName>
        <fullName evidence="5">Transmembrane protein</fullName>
    </recommendedName>
</protein>
<organism evidence="3 4">
    <name type="scientific">Paramecium tetraurelia</name>
    <dbReference type="NCBI Taxonomy" id="5888"/>
    <lineage>
        <taxon>Eukaryota</taxon>
        <taxon>Sar</taxon>
        <taxon>Alveolata</taxon>
        <taxon>Ciliophora</taxon>
        <taxon>Intramacronucleata</taxon>
        <taxon>Oligohymenophorea</taxon>
        <taxon>Peniculida</taxon>
        <taxon>Parameciidae</taxon>
        <taxon>Paramecium</taxon>
    </lineage>
</organism>
<evidence type="ECO:0000256" key="1">
    <source>
        <dbReference type="SAM" id="MobiDB-lite"/>
    </source>
</evidence>
<dbReference type="KEGG" id="ptm:GSPATT00025449001"/>
<gene>
    <name evidence="3" type="ORF">GSPATT00025449001</name>
</gene>
<keyword evidence="2" id="KW-0812">Transmembrane</keyword>
<keyword evidence="2" id="KW-0472">Membrane</keyword>
<accession>A0EBP8</accession>
<proteinExistence type="predicted"/>
<keyword evidence="4" id="KW-1185">Reference proteome</keyword>
<dbReference type="RefSeq" id="XP_001460112.1">
    <property type="nucleotide sequence ID" value="XM_001460075.1"/>
</dbReference>
<sequence length="680" mass="79786">MDSVSAGYTFIAILGIAKLDIFGQLVFLRINRQANYKTIFGGCASIAVMSVMILIFITNFISFIQKEQLKVVSISEYEDVIDTISFQDSQFLFAIKIEQLNFIQRPYFNITMKQKNTEGDVKKETIDIQLVPCTLDRYTQIFSEYNINFTQQFQQLHLSDFLCPSINTNILIGGTYSSNYFDFIELSIIQCQNNSQNLWNPICDNPIDTSYKVRLYTVNQNINPYKPKDSYIQPFLDDSLSFTINLNSTKFANIYFTKYEFQNDESLLPISMIEERTFFVLDSSDIQQDTTEIDENSLAKLQLRKKPFKTRFLRQYQKLDELLSNIGGILQIMTFFIGLLVTIYNRVNYMVELSNRIYDFSIDDSYTKKIYSDNLQILTEQQKNERLGGLDSKIQTSNQRIMTENDQCDNCIESYKEEQKNFQKESCSIRLNFTTGLDYFSNQLQKMFEKKKPIALDVQIFLNYITCNFLFKEVPKVRLMNKAQQDIYLQISEQIISQSDIYSILSRLNEIDKLKEVMLTPKQLVMFNFTPKKLITLEDEDLKIDRNMVESQHKSSKDKQIEFLIYAKMMLKLKRQNKNEKNTRSIRSNKRASFLPQPLDNYVYQQIYSAYDEIFLNKNHQETLNSQLISMLGAEMEMIYKVGKIIDQNVRPITKSHKKLISSDNQQKGLIREEDDFKEE</sequence>
<reference evidence="3 4" key="1">
    <citation type="journal article" date="2006" name="Nature">
        <title>Global trends of whole-genome duplications revealed by the ciliate Paramecium tetraurelia.</title>
        <authorList>
            <consortium name="Genoscope"/>
            <person name="Aury J.-M."/>
            <person name="Jaillon O."/>
            <person name="Duret L."/>
            <person name="Noel B."/>
            <person name="Jubin C."/>
            <person name="Porcel B.M."/>
            <person name="Segurens B."/>
            <person name="Daubin V."/>
            <person name="Anthouard V."/>
            <person name="Aiach N."/>
            <person name="Arnaiz O."/>
            <person name="Billaut A."/>
            <person name="Beisson J."/>
            <person name="Blanc I."/>
            <person name="Bouhouche K."/>
            <person name="Camara F."/>
            <person name="Duharcourt S."/>
            <person name="Guigo R."/>
            <person name="Gogendeau D."/>
            <person name="Katinka M."/>
            <person name="Keller A.-M."/>
            <person name="Kissmehl R."/>
            <person name="Klotz C."/>
            <person name="Koll F."/>
            <person name="Le Moue A."/>
            <person name="Lepere C."/>
            <person name="Malinsky S."/>
            <person name="Nowacki M."/>
            <person name="Nowak J.K."/>
            <person name="Plattner H."/>
            <person name="Poulain J."/>
            <person name="Ruiz F."/>
            <person name="Serrano V."/>
            <person name="Zagulski M."/>
            <person name="Dessen P."/>
            <person name="Betermier M."/>
            <person name="Weissenbach J."/>
            <person name="Scarpelli C."/>
            <person name="Schachter V."/>
            <person name="Sperling L."/>
            <person name="Meyer E."/>
            <person name="Cohen J."/>
            <person name="Wincker P."/>
        </authorList>
    </citation>
    <scope>NUCLEOTIDE SEQUENCE [LARGE SCALE GENOMIC DNA]</scope>
    <source>
        <strain evidence="3 4">Stock d4-2</strain>
    </source>
</reference>
<dbReference type="EMBL" id="CT868669">
    <property type="protein sequence ID" value="CAK92715.1"/>
    <property type="molecule type" value="Genomic_DNA"/>
</dbReference>
<feature type="transmembrane region" description="Helical" evidence="2">
    <location>
        <begin position="39"/>
        <end position="64"/>
    </location>
</feature>
<feature type="region of interest" description="Disordered" evidence="1">
    <location>
        <begin position="658"/>
        <end position="680"/>
    </location>
</feature>
<evidence type="ECO:0000313" key="3">
    <source>
        <dbReference type="EMBL" id="CAK92715.1"/>
    </source>
</evidence>
<dbReference type="eggNOG" id="ENOG502SJ6P">
    <property type="taxonomic scope" value="Eukaryota"/>
</dbReference>
<dbReference type="PANTHER" id="PTHR31398">
    <property type="entry name" value="MEIOTIC NUCLEAR DIVISION PROTEIN 1 HOMOLOG"/>
    <property type="match status" value="1"/>
</dbReference>
<keyword evidence="2" id="KW-1133">Transmembrane helix</keyword>
<dbReference type="OMA" id="MIEERTF"/>
<dbReference type="PANTHER" id="PTHR31398:SF0">
    <property type="entry name" value="MEIOTIC NUCLEAR DIVISION PROTEIN 1 HOMOLOG"/>
    <property type="match status" value="1"/>
</dbReference>
<feature type="transmembrane region" description="Helical" evidence="2">
    <location>
        <begin position="322"/>
        <end position="344"/>
    </location>
</feature>